<dbReference type="PANTHER" id="PTHR30569">
    <property type="entry name" value="CYTOSINE TRANSPORTER CODB"/>
    <property type="match status" value="1"/>
</dbReference>
<dbReference type="GO" id="GO:0015209">
    <property type="term" value="F:cytosine transmembrane transporter activity"/>
    <property type="evidence" value="ECO:0007669"/>
    <property type="project" value="InterPro"/>
</dbReference>
<feature type="transmembrane region" description="Helical" evidence="6">
    <location>
        <begin position="293"/>
        <end position="312"/>
    </location>
</feature>
<accession>A0A1M7PUP5</accession>
<feature type="transmembrane region" description="Helical" evidence="6">
    <location>
        <begin position="178"/>
        <end position="195"/>
    </location>
</feature>
<evidence type="ECO:0000313" key="7">
    <source>
        <dbReference type="EMBL" id="SHN21140.1"/>
    </source>
</evidence>
<feature type="transmembrane region" description="Helical" evidence="6">
    <location>
        <begin position="254"/>
        <end position="273"/>
    </location>
</feature>
<dbReference type="RefSeq" id="WP_073170049.1">
    <property type="nucleotide sequence ID" value="NZ_FRDA01000013.1"/>
</dbReference>
<dbReference type="STRING" id="1190415.SAMN05216593_113145"/>
<organism evidence="7 8">
    <name type="scientific">Pseudomonas asturiensis</name>
    <dbReference type="NCBI Taxonomy" id="1190415"/>
    <lineage>
        <taxon>Bacteria</taxon>
        <taxon>Pseudomonadati</taxon>
        <taxon>Pseudomonadota</taxon>
        <taxon>Gammaproteobacteria</taxon>
        <taxon>Pseudomonadales</taxon>
        <taxon>Pseudomonadaceae</taxon>
        <taxon>Pseudomonas</taxon>
    </lineage>
</organism>
<dbReference type="InterPro" id="IPR001248">
    <property type="entry name" value="Pur-cyt_permease"/>
</dbReference>
<feature type="transmembrane region" description="Helical" evidence="6">
    <location>
        <begin position="106"/>
        <end position="128"/>
    </location>
</feature>
<evidence type="ECO:0000256" key="2">
    <source>
        <dbReference type="ARBA" id="ARBA00008974"/>
    </source>
</evidence>
<evidence type="ECO:0000256" key="1">
    <source>
        <dbReference type="ARBA" id="ARBA00004141"/>
    </source>
</evidence>
<evidence type="ECO:0000256" key="5">
    <source>
        <dbReference type="ARBA" id="ARBA00023136"/>
    </source>
</evidence>
<feature type="transmembrane region" description="Helical" evidence="6">
    <location>
        <begin position="342"/>
        <end position="360"/>
    </location>
</feature>
<feature type="transmembrane region" description="Helical" evidence="6">
    <location>
        <begin position="366"/>
        <end position="388"/>
    </location>
</feature>
<protein>
    <submittedName>
        <fullName evidence="7">Purine-cytosine permease</fullName>
    </submittedName>
</protein>
<gene>
    <name evidence="7" type="ORF">SAMN05216593_113145</name>
</gene>
<dbReference type="AlphaFoldDB" id="A0A1M7PUP5"/>
<feature type="transmembrane region" description="Helical" evidence="6">
    <location>
        <begin position="67"/>
        <end position="86"/>
    </location>
</feature>
<comment type="similarity">
    <text evidence="2">Belongs to the purine-cytosine permease (2.A.39) family.</text>
</comment>
<dbReference type="PANTHER" id="PTHR30569:SF0">
    <property type="entry name" value="CYTOSINE PERMEASE"/>
    <property type="match status" value="1"/>
</dbReference>
<feature type="transmembrane region" description="Helical" evidence="6">
    <location>
        <begin position="409"/>
        <end position="429"/>
    </location>
</feature>
<feature type="transmembrane region" description="Helical" evidence="6">
    <location>
        <begin position="36"/>
        <end position="55"/>
    </location>
</feature>
<evidence type="ECO:0000256" key="4">
    <source>
        <dbReference type="ARBA" id="ARBA00022989"/>
    </source>
</evidence>
<dbReference type="EMBL" id="FRDA01000013">
    <property type="protein sequence ID" value="SHN21140.1"/>
    <property type="molecule type" value="Genomic_DNA"/>
</dbReference>
<dbReference type="InterPro" id="IPR030191">
    <property type="entry name" value="CodB"/>
</dbReference>
<evidence type="ECO:0000256" key="6">
    <source>
        <dbReference type="SAM" id="Phobius"/>
    </source>
</evidence>
<feature type="transmembrane region" description="Helical" evidence="6">
    <location>
        <begin position="435"/>
        <end position="456"/>
    </location>
</feature>
<name>A0A1M7PUP5_9PSED</name>
<evidence type="ECO:0000256" key="3">
    <source>
        <dbReference type="ARBA" id="ARBA00022692"/>
    </source>
</evidence>
<keyword evidence="4 6" id="KW-1133">Transmembrane helix</keyword>
<dbReference type="OrthoDB" id="9810730at2"/>
<dbReference type="Pfam" id="PF02133">
    <property type="entry name" value="Transp_cyt_pur"/>
    <property type="match status" value="1"/>
</dbReference>
<dbReference type="Gene3D" id="1.10.4160.10">
    <property type="entry name" value="Hydantoin permease"/>
    <property type="match status" value="1"/>
</dbReference>
<feature type="transmembrane region" description="Helical" evidence="6">
    <location>
        <begin position="215"/>
        <end position="234"/>
    </location>
</feature>
<comment type="subcellular location">
    <subcellularLocation>
        <location evidence="1">Membrane</location>
        <topology evidence="1">Multi-pass membrane protein</topology>
    </subcellularLocation>
</comment>
<sequence length="494" mass="54561">MSKLKEWFQGPQDISKTEAMEDYAVGRVPSHYRWPIPAIILVLLGNSTAMFWFILGADLSYQVGWPMMLWPLAYFFVFATIIGAVVMKLASSEGLSLNLLTRGLGFGYMGSAFTSLIYGVNFVFYFIFEGTIVSHAIANHLGIAVDSPGGIAIFAVLGLFAIFFVWRGMSSLQFLQTWGVPLFIGLFAFCLYQLTHNYDIVGPLGWLPTGTVDETKIWIVMSMANGQIVFQGLIATDYGRFAKPRITHKGTTAIMLGMLIPVLPILLAGAMLAHTLLPHIPTDAVAASMDPGYIFPMVMGLLGVVFAVLTQIRINVINLYSGSIALSNTADMALNIRPGRQWWMILVWLMGVILYSVNVLQYMNTFLTITGILTNTWVFIILADQLICRRMFNLAPSDFVEYRKEYLRSWNPCGVISLVVAVALGAAGVLGAYPIYYASFIAMIVGPMLHVASSVATRGRFYFSQFPDDVTTNWKPSESYAGPRPMPIGQLISS</sequence>
<proteinExistence type="inferred from homology"/>
<keyword evidence="3 6" id="KW-0812">Transmembrane</keyword>
<keyword evidence="5 6" id="KW-0472">Membrane</keyword>
<reference evidence="7 8" key="1">
    <citation type="submission" date="2016-11" db="EMBL/GenBank/DDBJ databases">
        <authorList>
            <person name="Jaros S."/>
            <person name="Januszkiewicz K."/>
            <person name="Wedrychowicz H."/>
        </authorList>
    </citation>
    <scope>NUCLEOTIDE SEQUENCE [LARGE SCALE GENOMIC DNA]</scope>
    <source>
        <strain evidence="7 8">LMG 26898</strain>
    </source>
</reference>
<dbReference type="GO" id="GO:0005886">
    <property type="term" value="C:plasma membrane"/>
    <property type="evidence" value="ECO:0007669"/>
    <property type="project" value="TreeGrafter"/>
</dbReference>
<dbReference type="Proteomes" id="UP000183983">
    <property type="component" value="Unassembled WGS sequence"/>
</dbReference>
<evidence type="ECO:0000313" key="8">
    <source>
        <dbReference type="Proteomes" id="UP000183983"/>
    </source>
</evidence>
<feature type="transmembrane region" description="Helical" evidence="6">
    <location>
        <begin position="148"/>
        <end position="166"/>
    </location>
</feature>